<dbReference type="GO" id="GO:0005509">
    <property type="term" value="F:calcium ion binding"/>
    <property type="evidence" value="ECO:0007669"/>
    <property type="project" value="InterPro"/>
</dbReference>
<dbReference type="GO" id="GO:0008331">
    <property type="term" value="F:high voltage-gated calcium channel activity"/>
    <property type="evidence" value="ECO:0007669"/>
    <property type="project" value="TreeGrafter"/>
</dbReference>
<evidence type="ECO:0000256" key="14">
    <source>
        <dbReference type="ARBA" id="ARBA00023303"/>
    </source>
</evidence>
<evidence type="ECO:0000256" key="2">
    <source>
        <dbReference type="ARBA" id="ARBA00022448"/>
    </source>
</evidence>
<name>A0A1U7LJR9_NEOID</name>
<keyword evidence="14" id="KW-0407">Ion channel</keyword>
<dbReference type="PANTHER" id="PTHR45628">
    <property type="entry name" value="VOLTAGE-DEPENDENT CALCIUM CHANNEL TYPE A SUBUNIT ALPHA-1"/>
    <property type="match status" value="1"/>
</dbReference>
<evidence type="ECO:0000256" key="15">
    <source>
        <dbReference type="ARBA" id="ARBA00061395"/>
    </source>
</evidence>
<evidence type="ECO:0000259" key="18">
    <source>
        <dbReference type="PROSITE" id="PS50222"/>
    </source>
</evidence>
<comment type="subcellular location">
    <subcellularLocation>
        <location evidence="1">Cell membrane</location>
        <topology evidence="1">Multi-pass membrane protein</topology>
    </subcellularLocation>
</comment>
<keyword evidence="13" id="KW-0325">Glycoprotein</keyword>
<evidence type="ECO:0000256" key="17">
    <source>
        <dbReference type="SAM" id="Phobius"/>
    </source>
</evidence>
<evidence type="ECO:0000256" key="4">
    <source>
        <dbReference type="ARBA" id="ARBA00022553"/>
    </source>
</evidence>
<evidence type="ECO:0000256" key="6">
    <source>
        <dbReference type="ARBA" id="ARBA00022673"/>
    </source>
</evidence>
<keyword evidence="8" id="KW-0106">Calcium</keyword>
<dbReference type="AlphaFoldDB" id="A0A1U7LJR9"/>
<keyword evidence="10 17" id="KW-1133">Transmembrane helix</keyword>
<evidence type="ECO:0000313" key="20">
    <source>
        <dbReference type="Proteomes" id="UP000186594"/>
    </source>
</evidence>
<keyword evidence="9" id="KW-0851">Voltage-gated channel</keyword>
<dbReference type="EMBL" id="LXFE01002791">
    <property type="protein sequence ID" value="OLL22771.1"/>
    <property type="molecule type" value="Genomic_DNA"/>
</dbReference>
<evidence type="ECO:0000256" key="7">
    <source>
        <dbReference type="ARBA" id="ARBA00022692"/>
    </source>
</evidence>
<evidence type="ECO:0000313" key="19">
    <source>
        <dbReference type="EMBL" id="OLL22771.1"/>
    </source>
</evidence>
<evidence type="ECO:0000256" key="12">
    <source>
        <dbReference type="ARBA" id="ARBA00023136"/>
    </source>
</evidence>
<evidence type="ECO:0000256" key="13">
    <source>
        <dbReference type="ARBA" id="ARBA00023180"/>
    </source>
</evidence>
<dbReference type="InterPro" id="IPR050599">
    <property type="entry name" value="VDCC_alpha-1_subunit"/>
</dbReference>
<dbReference type="InterPro" id="IPR027359">
    <property type="entry name" value="Volt_channel_dom_sf"/>
</dbReference>
<feature type="transmembrane region" description="Helical" evidence="17">
    <location>
        <begin position="69"/>
        <end position="90"/>
    </location>
</feature>
<evidence type="ECO:0000256" key="8">
    <source>
        <dbReference type="ARBA" id="ARBA00022837"/>
    </source>
</evidence>
<feature type="transmembrane region" description="Helical" evidence="17">
    <location>
        <begin position="404"/>
        <end position="424"/>
    </location>
</feature>
<keyword evidence="11" id="KW-0406">Ion transport</keyword>
<feature type="transmembrane region" description="Helical" evidence="17">
    <location>
        <begin position="466"/>
        <end position="486"/>
    </location>
</feature>
<feature type="transmembrane region" description="Helical" evidence="17">
    <location>
        <begin position="152"/>
        <end position="173"/>
    </location>
</feature>
<feature type="transmembrane region" description="Helical" evidence="17">
    <location>
        <begin position="205"/>
        <end position="226"/>
    </location>
</feature>
<dbReference type="Proteomes" id="UP000186594">
    <property type="component" value="Unassembled WGS sequence"/>
</dbReference>
<feature type="transmembrane region" description="Helical" evidence="17">
    <location>
        <begin position="436"/>
        <end position="454"/>
    </location>
</feature>
<evidence type="ECO:0000256" key="3">
    <source>
        <dbReference type="ARBA" id="ARBA00022475"/>
    </source>
</evidence>
<dbReference type="STRING" id="1198029.A0A1U7LJR9"/>
<dbReference type="SUPFAM" id="SSF81324">
    <property type="entry name" value="Voltage-gated potassium channels"/>
    <property type="match status" value="2"/>
</dbReference>
<keyword evidence="6" id="KW-0107">Calcium channel</keyword>
<dbReference type="Gene3D" id="1.20.120.350">
    <property type="entry name" value="Voltage-gated potassium channels. Chain C"/>
    <property type="match status" value="2"/>
</dbReference>
<feature type="domain" description="EF-hand" evidence="18">
    <location>
        <begin position="659"/>
        <end position="694"/>
    </location>
</feature>
<dbReference type="PANTHER" id="PTHR45628:SF7">
    <property type="entry name" value="VOLTAGE-DEPENDENT CALCIUM CHANNEL TYPE A SUBUNIT ALPHA-1"/>
    <property type="match status" value="1"/>
</dbReference>
<evidence type="ECO:0000256" key="16">
    <source>
        <dbReference type="ARBA" id="ARBA00067459"/>
    </source>
</evidence>
<feature type="non-terminal residue" evidence="19">
    <location>
        <position position="721"/>
    </location>
</feature>
<keyword evidence="20" id="KW-1185">Reference proteome</keyword>
<dbReference type="GO" id="GO:0005891">
    <property type="term" value="C:voltage-gated calcium channel complex"/>
    <property type="evidence" value="ECO:0007669"/>
    <property type="project" value="TreeGrafter"/>
</dbReference>
<dbReference type="InterPro" id="IPR005821">
    <property type="entry name" value="Ion_trans_dom"/>
</dbReference>
<dbReference type="GO" id="GO:0098703">
    <property type="term" value="P:calcium ion import across plasma membrane"/>
    <property type="evidence" value="ECO:0007669"/>
    <property type="project" value="TreeGrafter"/>
</dbReference>
<keyword evidence="5" id="KW-0109">Calcium transport</keyword>
<keyword evidence="7 17" id="KW-0812">Transmembrane</keyword>
<dbReference type="InterPro" id="IPR002048">
    <property type="entry name" value="EF_hand_dom"/>
</dbReference>
<evidence type="ECO:0000256" key="1">
    <source>
        <dbReference type="ARBA" id="ARBA00004651"/>
    </source>
</evidence>
<dbReference type="PROSITE" id="PS50222">
    <property type="entry name" value="EF_HAND_2"/>
    <property type="match status" value="1"/>
</dbReference>
<dbReference type="Pfam" id="PF00520">
    <property type="entry name" value="Ion_trans"/>
    <property type="match status" value="2"/>
</dbReference>
<feature type="transmembrane region" description="Helical" evidence="17">
    <location>
        <begin position="323"/>
        <end position="346"/>
    </location>
</feature>
<dbReference type="Gene3D" id="1.10.238.10">
    <property type="entry name" value="EF-hand"/>
    <property type="match status" value="1"/>
</dbReference>
<feature type="transmembrane region" description="Helical" evidence="17">
    <location>
        <begin position="522"/>
        <end position="546"/>
    </location>
</feature>
<proteinExistence type="inferred from homology"/>
<keyword evidence="3" id="KW-1003">Cell membrane</keyword>
<comment type="caution">
    <text evidence="19">The sequence shown here is derived from an EMBL/GenBank/DDBJ whole genome shotgun (WGS) entry which is preliminary data.</text>
</comment>
<comment type="similarity">
    <text evidence="15">Belongs to the calcium channel alpha-1 subunit (TC 1.A.1.11) family.</text>
</comment>
<evidence type="ECO:0000256" key="11">
    <source>
        <dbReference type="ARBA" id="ARBA00023065"/>
    </source>
</evidence>
<dbReference type="OMA" id="LCNEDYP"/>
<feature type="transmembrane region" description="Helical" evidence="17">
    <location>
        <begin position="615"/>
        <end position="640"/>
    </location>
</feature>
<sequence>MNPTTAAHDAIYAHAKFKADQTAYLTSNPNFDRALYCLDTRNPIRLTCQRLVAPSVGHRQSGRQPRADLWYAISALTYASIVAVVLIACVTTPFYQRRYIALHGSLKNAWFLWADVAFASFFTFEAVVKIIADGFYSTPNAYFKNLWNKIDLFVLVSLWINVIAEFTGLGGLGRASRAFKALRALRLVNISSTARDTFHHVIISGFWNILGAAVVSISLLIPFAIWGLNIFNGTMYTCNDSSNAVANITQCVNEYSSSPFQWDVWAPRSWDHVAYWSFDTFGGSLLLLFEIVSQEGWIDVMEAAMAITGRDQAPQDYSTPGNALFFVAFNLLGAVFVLQLFVSIIIRNYTEKSGGAFLTSEQRSWRELKKILYQMHPSRRPMEPCSKSWKAWCYERAVSKKGGWSRFITAVYLIHIFLLMAEFYPSSYAYDKVRDLAFLFLVVIYLANIVVRITGLGYRNYFSSRWNIFDCITIFGTAITTSVTLFGLNQGLLGQFQKLFLVLVVLNLIAKVDSLDQLFKTAAASLPAIANLLLTWLVFYVMYAIAFNQIFGLTRTGKYSMGQVNFRTMSNALVLLFRMSAGEGWNAIMHDFTVEEPYCVGSDNFFLSDCGSAPWAFTLFISWNIISMYIFVNMLVTVVYDSFSYVYQKTGKLSNVTRTELRRFKKSWRKFDPNGTGFIQGADAGRFLGTLRGAFDVRIYDEQYSVPKLVQECKTLRFSTS</sequence>
<reference evidence="19 20" key="1">
    <citation type="submission" date="2016-04" db="EMBL/GenBank/DDBJ databases">
        <title>Evolutionary innovation and constraint leading to complex multicellularity in the Ascomycota.</title>
        <authorList>
            <person name="Cisse O."/>
            <person name="Nguyen A."/>
            <person name="Hewitt D.A."/>
            <person name="Jedd G."/>
            <person name="Stajich J.E."/>
        </authorList>
    </citation>
    <scope>NUCLEOTIDE SEQUENCE [LARGE SCALE GENOMIC DNA]</scope>
    <source>
        <strain evidence="19 20">DAH-3</strain>
    </source>
</reference>
<dbReference type="Gene3D" id="1.10.287.70">
    <property type="match status" value="2"/>
</dbReference>
<protein>
    <recommendedName>
        <fullName evidence="16">Calcium-channel protein CCH1</fullName>
    </recommendedName>
</protein>
<keyword evidence="4" id="KW-0597">Phosphoprotein</keyword>
<accession>A0A1U7LJR9</accession>
<feature type="transmembrane region" description="Helical" evidence="17">
    <location>
        <begin position="110"/>
        <end position="132"/>
    </location>
</feature>
<gene>
    <name evidence="19" type="ORF">NEOLI_005127</name>
</gene>
<organism evidence="19 20">
    <name type="scientific">Neolecta irregularis (strain DAH-3)</name>
    <dbReference type="NCBI Taxonomy" id="1198029"/>
    <lineage>
        <taxon>Eukaryota</taxon>
        <taxon>Fungi</taxon>
        <taxon>Dikarya</taxon>
        <taxon>Ascomycota</taxon>
        <taxon>Taphrinomycotina</taxon>
        <taxon>Neolectales</taxon>
        <taxon>Neolectaceae</taxon>
        <taxon>Neolecta</taxon>
    </lineage>
</organism>
<keyword evidence="2" id="KW-0813">Transport</keyword>
<evidence type="ECO:0000256" key="9">
    <source>
        <dbReference type="ARBA" id="ARBA00022882"/>
    </source>
</evidence>
<evidence type="ECO:0000256" key="10">
    <source>
        <dbReference type="ARBA" id="ARBA00022989"/>
    </source>
</evidence>
<dbReference type="FunFam" id="1.10.287.70:FF:000093">
    <property type="entry name" value="Calcium channel subunit Cch1"/>
    <property type="match status" value="1"/>
</dbReference>
<evidence type="ECO:0000256" key="5">
    <source>
        <dbReference type="ARBA" id="ARBA00022568"/>
    </source>
</evidence>
<keyword evidence="12 17" id="KW-0472">Membrane</keyword>
<dbReference type="OrthoDB" id="416585at2759"/>